<reference evidence="1 2" key="1">
    <citation type="submission" date="2015-02" db="EMBL/GenBank/DDBJ databases">
        <title>Draft genome sequence of Kitasatospora griseola MF730-N6, a bafilomycin, terpentecin and satosporin producer.</title>
        <authorList>
            <person name="Arens J.C."/>
            <person name="Haltli B."/>
            <person name="Kerr R.G."/>
        </authorList>
    </citation>
    <scope>NUCLEOTIDE SEQUENCE [LARGE SCALE GENOMIC DNA]</scope>
    <source>
        <strain evidence="1 2">MF730-N6</strain>
    </source>
</reference>
<dbReference type="AlphaFoldDB" id="A0A0D0Q7F9"/>
<sequence>MAQKALGRLFNSAPAADGKWINLQQAGGITFLCYLAGAVGDTYTLQEAKDNSGTGAQNLVNITEYWTNTGDGSDAWTRRTQAAAATVTTAAAATQNAMVCEVNGTSLSDGYKYVKLTSTGAGTVNAAIRDLMPQRAPQNLPAMGS</sequence>
<proteinExistence type="predicted"/>
<evidence type="ECO:0000313" key="2">
    <source>
        <dbReference type="Proteomes" id="UP000032066"/>
    </source>
</evidence>
<gene>
    <name evidence="1" type="ORF">TR51_06625</name>
</gene>
<dbReference type="EMBL" id="JXZB01000001">
    <property type="protein sequence ID" value="KIQ67053.1"/>
    <property type="molecule type" value="Genomic_DNA"/>
</dbReference>
<dbReference type="RefSeq" id="WP_043908825.1">
    <property type="nucleotide sequence ID" value="NZ_JXZB01000001.1"/>
</dbReference>
<keyword evidence="2" id="KW-1185">Reference proteome</keyword>
<comment type="caution">
    <text evidence="1">The sequence shown here is derived from an EMBL/GenBank/DDBJ whole genome shotgun (WGS) entry which is preliminary data.</text>
</comment>
<dbReference type="PATRIC" id="fig|2064.6.peg.1457"/>
<dbReference type="OrthoDB" id="4325309at2"/>
<name>A0A0D0Q7F9_KITGR</name>
<organism evidence="1 2">
    <name type="scientific">Kitasatospora griseola</name>
    <name type="common">Streptomyces griseolosporeus</name>
    <dbReference type="NCBI Taxonomy" id="2064"/>
    <lineage>
        <taxon>Bacteria</taxon>
        <taxon>Bacillati</taxon>
        <taxon>Actinomycetota</taxon>
        <taxon>Actinomycetes</taxon>
        <taxon>Kitasatosporales</taxon>
        <taxon>Streptomycetaceae</taxon>
        <taxon>Kitasatospora</taxon>
    </lineage>
</organism>
<accession>A0A0D0Q7F9</accession>
<dbReference type="Proteomes" id="UP000032066">
    <property type="component" value="Unassembled WGS sequence"/>
</dbReference>
<evidence type="ECO:0000313" key="1">
    <source>
        <dbReference type="EMBL" id="KIQ67053.1"/>
    </source>
</evidence>
<protein>
    <submittedName>
        <fullName evidence="1">Uncharacterized protein</fullName>
    </submittedName>
</protein>